<organism evidence="1 2">
    <name type="scientific">Neisseria elongata</name>
    <dbReference type="NCBI Taxonomy" id="495"/>
    <lineage>
        <taxon>Bacteria</taxon>
        <taxon>Pseudomonadati</taxon>
        <taxon>Pseudomonadota</taxon>
        <taxon>Betaproteobacteria</taxon>
        <taxon>Neisseriales</taxon>
        <taxon>Neisseriaceae</taxon>
        <taxon>Neisseria</taxon>
    </lineage>
</organism>
<evidence type="ECO:0000313" key="1">
    <source>
        <dbReference type="EMBL" id="STZ67221.1"/>
    </source>
</evidence>
<evidence type="ECO:0000313" key="2">
    <source>
        <dbReference type="Proteomes" id="UP000254927"/>
    </source>
</evidence>
<dbReference type="GeneID" id="93351696"/>
<dbReference type="SUPFAM" id="SSF103032">
    <property type="entry name" value="Hypothetical protein YwqG"/>
    <property type="match status" value="1"/>
</dbReference>
<dbReference type="EMBL" id="UGQW01000002">
    <property type="protein sequence ID" value="STZ67221.1"/>
    <property type="molecule type" value="Genomic_DNA"/>
</dbReference>
<proteinExistence type="predicted"/>
<name>A0A378TWR8_NEIEL</name>
<dbReference type="Proteomes" id="UP000254927">
    <property type="component" value="Unassembled WGS sequence"/>
</dbReference>
<dbReference type="RefSeq" id="WP_074896138.1">
    <property type="nucleotide sequence ID" value="NZ_CP031252.1"/>
</dbReference>
<sequence>MSGKSPFISEKISELRQKIARPCTAFETGGFRPAGDERENWIGRVFLCKPEEARPVVDSEGRPLYPLAQFYLPDLPYVPEQLSHITWLTVFIGEEIPKLEEFELKRGDMVFLEHIGRHGKGWLIREYTADDELVRYEYPADPNGSPKPFPLKPVFLERDFPIWDGGGLDGHLEDEICDFEDDDDEANCLSYYDDIGTEHDYRHKFGGYPSFCQSGICENAKGRLLMHDHFEFMFQISSDSKACFNVIDSGSLMFSRNPENGEWSLYYDFY</sequence>
<dbReference type="InterPro" id="IPR035948">
    <property type="entry name" value="YwqG-like_sf"/>
</dbReference>
<dbReference type="AlphaFoldDB" id="A0A378TWR8"/>
<gene>
    <name evidence="1" type="ORF">NCTC10660_00695</name>
</gene>
<dbReference type="Pfam" id="PF09234">
    <property type="entry name" value="DUF1963"/>
    <property type="match status" value="1"/>
</dbReference>
<dbReference type="Gene3D" id="2.30.320.10">
    <property type="entry name" value="YwqG-like"/>
    <property type="match status" value="1"/>
</dbReference>
<protein>
    <submittedName>
        <fullName evidence="1">Domain of uncharacterized function (DUF1963)</fullName>
    </submittedName>
</protein>
<reference evidence="1 2" key="1">
    <citation type="submission" date="2018-06" db="EMBL/GenBank/DDBJ databases">
        <authorList>
            <consortium name="Pathogen Informatics"/>
            <person name="Doyle S."/>
        </authorList>
    </citation>
    <scope>NUCLEOTIDE SEQUENCE [LARGE SCALE GENOMIC DNA]</scope>
    <source>
        <strain evidence="1 2">NCTC10660</strain>
    </source>
</reference>
<dbReference type="InterPro" id="IPR015315">
    <property type="entry name" value="DUF1963"/>
</dbReference>
<accession>A0A378TWR8</accession>